<dbReference type="SMART" id="SM00217">
    <property type="entry name" value="WAP"/>
    <property type="match status" value="3"/>
</dbReference>
<dbReference type="InterPro" id="IPR036645">
    <property type="entry name" value="Elafin-like_sf"/>
</dbReference>
<name>A0A671L745_9TELE</name>
<evidence type="ECO:0000313" key="3">
    <source>
        <dbReference type="Proteomes" id="UP000472260"/>
    </source>
</evidence>
<organism evidence="2 3">
    <name type="scientific">Sinocyclocheilus anshuiensis</name>
    <dbReference type="NCBI Taxonomy" id="1608454"/>
    <lineage>
        <taxon>Eukaryota</taxon>
        <taxon>Metazoa</taxon>
        <taxon>Chordata</taxon>
        <taxon>Craniata</taxon>
        <taxon>Vertebrata</taxon>
        <taxon>Euteleostomi</taxon>
        <taxon>Actinopterygii</taxon>
        <taxon>Neopterygii</taxon>
        <taxon>Teleostei</taxon>
        <taxon>Ostariophysi</taxon>
        <taxon>Cypriniformes</taxon>
        <taxon>Cyprinidae</taxon>
        <taxon>Cyprininae</taxon>
        <taxon>Sinocyclocheilus</taxon>
    </lineage>
</organism>
<feature type="domain" description="WAP" evidence="1">
    <location>
        <begin position="1"/>
        <end position="28"/>
    </location>
</feature>
<reference evidence="2" key="2">
    <citation type="submission" date="2025-09" db="UniProtKB">
        <authorList>
            <consortium name="Ensembl"/>
        </authorList>
    </citation>
    <scope>IDENTIFICATION</scope>
</reference>
<dbReference type="GO" id="GO:0005615">
    <property type="term" value="C:extracellular space"/>
    <property type="evidence" value="ECO:0007669"/>
    <property type="project" value="TreeGrafter"/>
</dbReference>
<dbReference type="GO" id="GO:0004867">
    <property type="term" value="F:serine-type endopeptidase inhibitor activity"/>
    <property type="evidence" value="ECO:0007669"/>
    <property type="project" value="TreeGrafter"/>
</dbReference>
<keyword evidence="3" id="KW-1185">Reference proteome</keyword>
<feature type="domain" description="WAP" evidence="1">
    <location>
        <begin position="67"/>
        <end position="113"/>
    </location>
</feature>
<dbReference type="Proteomes" id="UP000472260">
    <property type="component" value="Unassembled WGS sequence"/>
</dbReference>
<dbReference type="InterPro" id="IPR050514">
    <property type="entry name" value="WAP_four-disulfide_core"/>
</dbReference>
<dbReference type="Gene3D" id="4.10.75.10">
    <property type="entry name" value="Elafin-like"/>
    <property type="match status" value="3"/>
</dbReference>
<dbReference type="PROSITE" id="PS51390">
    <property type="entry name" value="WAP"/>
    <property type="match status" value="2"/>
</dbReference>
<sequence>MLCSRDGNCPNDEKCCSNGCGHQCMPPYKGIYIECVQKPILKMTYGHCPNDEKCCSNGCGHQCMAVSKVKPGVCPGRFLGVGLCKGLCVNDIDCPKDEKCCSTKCGRKCTPPYKGIRLVYVSNQMCADNSSHDDLYPARQKCCLTTCACSAPCQFSHLEKVLDCSLRFSFFCPCYT</sequence>
<proteinExistence type="predicted"/>
<evidence type="ECO:0000313" key="2">
    <source>
        <dbReference type="Ensembl" id="ENSSANP00000014930.1"/>
    </source>
</evidence>
<protein>
    <recommendedName>
        <fullName evidence="1">WAP domain-containing protein</fullName>
    </recommendedName>
</protein>
<dbReference type="Ensembl" id="ENSSANT00000015908.1">
    <property type="protein sequence ID" value="ENSSANP00000014930.1"/>
    <property type="gene ID" value="ENSSANG00000007885.1"/>
</dbReference>
<dbReference type="PRINTS" id="PR00003">
    <property type="entry name" value="4DISULPHCORE"/>
</dbReference>
<dbReference type="PANTHER" id="PTHR19441">
    <property type="entry name" value="WHEY ACDIC PROTEIN WAP"/>
    <property type="match status" value="1"/>
</dbReference>
<evidence type="ECO:0000259" key="1">
    <source>
        <dbReference type="PROSITE" id="PS51390"/>
    </source>
</evidence>
<dbReference type="SUPFAM" id="SSF57256">
    <property type="entry name" value="Elafin-like"/>
    <property type="match status" value="2"/>
</dbReference>
<dbReference type="PANTHER" id="PTHR19441:SF95">
    <property type="entry name" value="PERLWAPIN ISOFORM X1"/>
    <property type="match status" value="1"/>
</dbReference>
<reference evidence="2" key="1">
    <citation type="submission" date="2025-08" db="UniProtKB">
        <authorList>
            <consortium name="Ensembl"/>
        </authorList>
    </citation>
    <scope>IDENTIFICATION</scope>
</reference>
<dbReference type="AlphaFoldDB" id="A0A671L745"/>
<accession>A0A671L745</accession>
<dbReference type="GO" id="GO:0045087">
    <property type="term" value="P:innate immune response"/>
    <property type="evidence" value="ECO:0007669"/>
    <property type="project" value="TreeGrafter"/>
</dbReference>
<dbReference type="InterPro" id="IPR008197">
    <property type="entry name" value="WAP_dom"/>
</dbReference>
<dbReference type="Pfam" id="PF00095">
    <property type="entry name" value="WAP"/>
    <property type="match status" value="3"/>
</dbReference>
<dbReference type="GO" id="GO:0019731">
    <property type="term" value="P:antibacterial humoral response"/>
    <property type="evidence" value="ECO:0007669"/>
    <property type="project" value="TreeGrafter"/>
</dbReference>